<keyword evidence="1" id="KW-1133">Transmembrane helix</keyword>
<dbReference type="Proteomes" id="UP001232245">
    <property type="component" value="Unassembled WGS sequence"/>
</dbReference>
<accession>A0ABT9Z585</accession>
<evidence type="ECO:0000313" key="3">
    <source>
        <dbReference type="Proteomes" id="UP001232245"/>
    </source>
</evidence>
<reference evidence="2 3" key="1">
    <citation type="submission" date="2023-07" db="EMBL/GenBank/DDBJ databases">
        <title>Genomic Encyclopedia of Type Strains, Phase IV (KMG-IV): sequencing the most valuable type-strain genomes for metagenomic binning, comparative biology and taxonomic classification.</title>
        <authorList>
            <person name="Goeker M."/>
        </authorList>
    </citation>
    <scope>NUCLEOTIDE SEQUENCE [LARGE SCALE GENOMIC DNA]</scope>
    <source>
        <strain evidence="2 3">DSM 17723</strain>
    </source>
</reference>
<organism evidence="2 3">
    <name type="scientific">Metabacillus niabensis</name>
    <dbReference type="NCBI Taxonomy" id="324854"/>
    <lineage>
        <taxon>Bacteria</taxon>
        <taxon>Bacillati</taxon>
        <taxon>Bacillota</taxon>
        <taxon>Bacilli</taxon>
        <taxon>Bacillales</taxon>
        <taxon>Bacillaceae</taxon>
        <taxon>Metabacillus</taxon>
    </lineage>
</organism>
<sequence length="75" mass="8743">MRVFIFILLFLCTSTLTSVGDTYIYKSYLLKEYIHLLSIDKGTNEWMVTSFLLFGLLFAVVADVKEKIKKNRKQS</sequence>
<name>A0ABT9Z585_9BACI</name>
<proteinExistence type="predicted"/>
<keyword evidence="1" id="KW-0472">Membrane</keyword>
<feature type="transmembrane region" description="Helical" evidence="1">
    <location>
        <begin position="46"/>
        <end position="64"/>
    </location>
</feature>
<dbReference type="RefSeq" id="WP_174879617.1">
    <property type="nucleotide sequence ID" value="NZ_CADEPK010000033.1"/>
</dbReference>
<keyword evidence="1" id="KW-0812">Transmembrane</keyword>
<keyword evidence="3" id="KW-1185">Reference proteome</keyword>
<evidence type="ECO:0000256" key="1">
    <source>
        <dbReference type="SAM" id="Phobius"/>
    </source>
</evidence>
<protein>
    <submittedName>
        <fullName evidence="2">Uncharacterized protein</fullName>
    </submittedName>
</protein>
<comment type="caution">
    <text evidence="2">The sequence shown here is derived from an EMBL/GenBank/DDBJ whole genome shotgun (WGS) entry which is preliminary data.</text>
</comment>
<gene>
    <name evidence="2" type="ORF">J2S02_002775</name>
</gene>
<dbReference type="EMBL" id="JAUSTZ010000005">
    <property type="protein sequence ID" value="MDQ0226430.1"/>
    <property type="molecule type" value="Genomic_DNA"/>
</dbReference>
<evidence type="ECO:0000313" key="2">
    <source>
        <dbReference type="EMBL" id="MDQ0226430.1"/>
    </source>
</evidence>